<evidence type="ECO:0000256" key="1">
    <source>
        <dbReference type="SAM" id="Phobius"/>
    </source>
</evidence>
<keyword evidence="1" id="KW-0472">Membrane</keyword>
<proteinExistence type="predicted"/>
<dbReference type="AlphaFoldDB" id="A0A0N0ZSL8"/>
<name>A0A0N0ZSL8_CHRID</name>
<gene>
    <name evidence="2" type="ORF">AOB46_22700</name>
</gene>
<keyword evidence="1" id="KW-1133">Transmembrane helix</keyword>
<evidence type="ECO:0000313" key="2">
    <source>
        <dbReference type="EMBL" id="KPE48940.1"/>
    </source>
</evidence>
<dbReference type="PATRIC" id="fig|253.9.peg.3861"/>
<feature type="transmembrane region" description="Helical" evidence="1">
    <location>
        <begin position="151"/>
        <end position="173"/>
    </location>
</feature>
<feature type="transmembrane region" description="Helical" evidence="1">
    <location>
        <begin position="179"/>
        <end position="199"/>
    </location>
</feature>
<evidence type="ECO:0008006" key="4">
    <source>
        <dbReference type="Google" id="ProtNLM"/>
    </source>
</evidence>
<sequence length="211" mass="22992">KDFTAFFQGGKLNFGGDFGNYNLVRVYNNVPEIRRLGDPISMDSLPWETYKDVLDYGSTAIEGIYKFKVDKRTTLYNGGYWIDNLGNRRSIRYAGRSVNSRIGLRSDYVRTTAKYAKYADRAGMVGNVISAGEIGYGVYEDNWRFGKNAQVATAGVVGGIVGASEGALLGAYIGSFIPVPGVGTVIGVVLGATFGYIYGEIASQSVEKMYE</sequence>
<comment type="caution">
    <text evidence="2">The sequence shown here is derived from an EMBL/GenBank/DDBJ whole genome shotgun (WGS) entry which is preliminary data.</text>
</comment>
<reference evidence="3" key="2">
    <citation type="submission" date="2015-09" db="EMBL/GenBank/DDBJ databases">
        <title>Draft genome sequence of a multidrug-resistant Chryseobacterium indologenes isolate from Malaysia.</title>
        <authorList>
            <person name="Yu C.Y."/>
            <person name="Ang G.Y."/>
            <person name="Chan K.-G."/>
        </authorList>
    </citation>
    <scope>NUCLEOTIDE SEQUENCE [LARGE SCALE GENOMIC DNA]</scope>
    <source>
        <strain evidence="3">CI_885</strain>
    </source>
</reference>
<organism evidence="2 3">
    <name type="scientific">Chryseobacterium indologenes</name>
    <name type="common">Flavobacterium indologenes</name>
    <dbReference type="NCBI Taxonomy" id="253"/>
    <lineage>
        <taxon>Bacteria</taxon>
        <taxon>Pseudomonadati</taxon>
        <taxon>Bacteroidota</taxon>
        <taxon>Flavobacteriia</taxon>
        <taxon>Flavobacteriales</taxon>
        <taxon>Weeksellaceae</taxon>
        <taxon>Chryseobacterium group</taxon>
        <taxon>Chryseobacterium</taxon>
    </lineage>
</organism>
<dbReference type="Proteomes" id="UP000037953">
    <property type="component" value="Unassembled WGS sequence"/>
</dbReference>
<dbReference type="EMBL" id="LJOD01000051">
    <property type="protein sequence ID" value="KPE48940.1"/>
    <property type="molecule type" value="Genomic_DNA"/>
</dbReference>
<accession>A0A0N0ZSL8</accession>
<dbReference type="RefSeq" id="WP_206542275.1">
    <property type="nucleotide sequence ID" value="NZ_LJOD01000051.1"/>
</dbReference>
<keyword evidence="1" id="KW-0812">Transmembrane</keyword>
<protein>
    <recommendedName>
        <fullName evidence="4">Glycine zipper domain-containing protein</fullName>
    </recommendedName>
</protein>
<feature type="non-terminal residue" evidence="2">
    <location>
        <position position="1"/>
    </location>
</feature>
<evidence type="ECO:0000313" key="3">
    <source>
        <dbReference type="Proteomes" id="UP000037953"/>
    </source>
</evidence>
<reference evidence="2 3" key="1">
    <citation type="journal article" date="2015" name="Genom Data">
        <title>Draft genome sequence of a multidrug-resistant Chryseobacterium indologenes isolate from Malaysia.</title>
        <authorList>
            <person name="Yu C.Y."/>
            <person name="Ang G.Y."/>
            <person name="Cheng H.J."/>
            <person name="Cheong Y.M."/>
            <person name="Yin W.F."/>
            <person name="Chan K.G."/>
        </authorList>
    </citation>
    <scope>NUCLEOTIDE SEQUENCE [LARGE SCALE GENOMIC DNA]</scope>
    <source>
        <strain evidence="2 3">CI_885</strain>
    </source>
</reference>